<gene>
    <name evidence="1" type="ORF">HMPREF1091_00259</name>
</gene>
<proteinExistence type="predicted"/>
<comment type="caution">
    <text evidence="1">The sequence shown here is derived from an EMBL/GenBank/DDBJ whole genome shotgun (WGS) entry which is preliminary data.</text>
</comment>
<dbReference type="Proteomes" id="UP000012651">
    <property type="component" value="Unassembled WGS sequence"/>
</dbReference>
<name>N2BR00_9ACTN</name>
<reference evidence="1 2" key="1">
    <citation type="submission" date="2013-03" db="EMBL/GenBank/DDBJ databases">
        <title>The Genome Sequence of Atopobium minutum 10063974.</title>
        <authorList>
            <consortium name="The Broad Institute Genome Sequencing Platform"/>
            <person name="Earl A."/>
            <person name="Ward D."/>
            <person name="Feldgarden M."/>
            <person name="Gevers D."/>
            <person name="Lambert T."/>
            <person name="Marvaud J.-C."/>
            <person name="Courvalin P."/>
            <person name="Walker B."/>
            <person name="Young S.K."/>
            <person name="Zeng Q."/>
            <person name="Gargeya S."/>
            <person name="Fitzgerald M."/>
            <person name="Haas B."/>
            <person name="Abouelleil A."/>
            <person name="Alvarado L."/>
            <person name="Arachchi H.M."/>
            <person name="Berlin A.M."/>
            <person name="Chapman S.B."/>
            <person name="Dewar J."/>
            <person name="Goldberg J."/>
            <person name="Griggs A."/>
            <person name="Gujja S."/>
            <person name="Hansen M."/>
            <person name="Howarth C."/>
            <person name="Imamovic A."/>
            <person name="Larimer J."/>
            <person name="McCowan C."/>
            <person name="Murphy C."/>
            <person name="Neiman D."/>
            <person name="Pearson M."/>
            <person name="Priest M."/>
            <person name="Roberts A."/>
            <person name="Saif S."/>
            <person name="Shea T."/>
            <person name="Sisk P."/>
            <person name="Sykes S."/>
            <person name="Wortman J."/>
            <person name="Nusbaum C."/>
            <person name="Birren B."/>
        </authorList>
    </citation>
    <scope>NUCLEOTIDE SEQUENCE [LARGE SCALE GENOMIC DNA]</scope>
    <source>
        <strain evidence="1 2">10063974</strain>
    </source>
</reference>
<dbReference type="AlphaFoldDB" id="N2BR00"/>
<dbReference type="RefSeq" id="WP_002563034.1">
    <property type="nucleotide sequence ID" value="NZ_KB822533.1"/>
</dbReference>
<sequence>MDETLRRKLVTYFTSPGDVPASEKFVGWTDKDFEEASKIKELNSPKNYAEYEAFKQKVLQGSL</sequence>
<organism evidence="1 2">
    <name type="scientific">Atopobium minutum 10063974</name>
    <dbReference type="NCBI Taxonomy" id="997872"/>
    <lineage>
        <taxon>Bacteria</taxon>
        <taxon>Bacillati</taxon>
        <taxon>Actinomycetota</taxon>
        <taxon>Coriobacteriia</taxon>
        <taxon>Coriobacteriales</taxon>
        <taxon>Atopobiaceae</taxon>
        <taxon>Atopobium</taxon>
    </lineage>
</organism>
<keyword evidence="2" id="KW-1185">Reference proteome</keyword>
<accession>N2BR00</accession>
<protein>
    <submittedName>
        <fullName evidence="1">Uncharacterized protein</fullName>
    </submittedName>
</protein>
<evidence type="ECO:0000313" key="1">
    <source>
        <dbReference type="EMBL" id="EMZ42701.1"/>
    </source>
</evidence>
<evidence type="ECO:0000313" key="2">
    <source>
        <dbReference type="Proteomes" id="UP000012651"/>
    </source>
</evidence>
<dbReference type="HOGENOM" id="CLU_2875995_0_0_11"/>
<dbReference type="EMBL" id="AGXC01000001">
    <property type="protein sequence ID" value="EMZ42701.1"/>
    <property type="molecule type" value="Genomic_DNA"/>
</dbReference>
<dbReference type="OrthoDB" id="9896514at2"/>